<reference evidence="3" key="1">
    <citation type="journal article" date="2014" name="Int. J. Syst. Evol. Microbiol.">
        <title>Complete genome of a new Firmicutes species belonging to the dominant human colonic microbiota ('Ruminococcus bicirculans') reveals two chromosomes and a selective capacity to utilize plant glucans.</title>
        <authorList>
            <consortium name="NISC Comparative Sequencing Program"/>
            <person name="Wegmann U."/>
            <person name="Louis P."/>
            <person name="Goesmann A."/>
            <person name="Henrissat B."/>
            <person name="Duncan S.H."/>
            <person name="Flint H.J."/>
        </authorList>
    </citation>
    <scope>NUCLEOTIDE SEQUENCE</scope>
    <source>
        <strain evidence="3">VKM Ac-1246</strain>
    </source>
</reference>
<organism evidence="3 4">
    <name type="scientific">Nocardioides luteus</name>
    <dbReference type="NCBI Taxonomy" id="1844"/>
    <lineage>
        <taxon>Bacteria</taxon>
        <taxon>Bacillati</taxon>
        <taxon>Actinomycetota</taxon>
        <taxon>Actinomycetes</taxon>
        <taxon>Propionibacteriales</taxon>
        <taxon>Nocardioidaceae</taxon>
        <taxon>Nocardioides</taxon>
    </lineage>
</organism>
<dbReference type="InterPro" id="IPR024775">
    <property type="entry name" value="DinB-like"/>
</dbReference>
<protein>
    <recommendedName>
        <fullName evidence="2">DinB-like domain-containing protein</fullName>
    </recommendedName>
</protein>
<gene>
    <name evidence="3" type="ORF">GCM10017579_25520</name>
</gene>
<evidence type="ECO:0000256" key="1">
    <source>
        <dbReference type="SAM" id="MobiDB-lite"/>
    </source>
</evidence>
<evidence type="ECO:0000313" key="4">
    <source>
        <dbReference type="Proteomes" id="UP001142292"/>
    </source>
</evidence>
<dbReference type="InterPro" id="IPR034660">
    <property type="entry name" value="DinB/YfiT-like"/>
</dbReference>
<dbReference type="Proteomes" id="UP001142292">
    <property type="component" value="Unassembled WGS sequence"/>
</dbReference>
<keyword evidence="4" id="KW-1185">Reference proteome</keyword>
<sequence>MLAREARTADDFRAAWSAIEKTWAATVEEATALPEERLHQRVDDEWSFVETLRHLLHASDKWLGSPVLEEDDPYHPFGLGPENADPPGSASADSGPSLDEVLEARSARMATMRELVAGITDADLDRLCTRKPVGNDADADYDVRHCLRVVLVEEAEHHRYAVRDLASLTAG</sequence>
<comment type="caution">
    <text evidence="3">The sequence shown here is derived from an EMBL/GenBank/DDBJ whole genome shotgun (WGS) entry which is preliminary data.</text>
</comment>
<feature type="compositionally biased region" description="Low complexity" evidence="1">
    <location>
        <begin position="85"/>
        <end position="96"/>
    </location>
</feature>
<dbReference type="EMBL" id="BSEL01000005">
    <property type="protein sequence ID" value="GLJ68516.1"/>
    <property type="molecule type" value="Genomic_DNA"/>
</dbReference>
<dbReference type="Pfam" id="PF12867">
    <property type="entry name" value="DinB_2"/>
    <property type="match status" value="1"/>
</dbReference>
<proteinExistence type="predicted"/>
<evidence type="ECO:0000259" key="2">
    <source>
        <dbReference type="Pfam" id="PF12867"/>
    </source>
</evidence>
<accession>A0ABQ5SXH1</accession>
<dbReference type="RefSeq" id="WP_229787775.1">
    <property type="nucleotide sequence ID" value="NZ_BMRK01000008.1"/>
</dbReference>
<reference evidence="3" key="2">
    <citation type="submission" date="2023-01" db="EMBL/GenBank/DDBJ databases">
        <authorList>
            <person name="Sun Q."/>
            <person name="Evtushenko L."/>
        </authorList>
    </citation>
    <scope>NUCLEOTIDE SEQUENCE</scope>
    <source>
        <strain evidence="3">VKM Ac-1246</strain>
    </source>
</reference>
<feature type="domain" description="DinB-like" evidence="2">
    <location>
        <begin position="19"/>
        <end position="160"/>
    </location>
</feature>
<dbReference type="SUPFAM" id="SSF109854">
    <property type="entry name" value="DinB/YfiT-like putative metalloenzymes"/>
    <property type="match status" value="1"/>
</dbReference>
<evidence type="ECO:0000313" key="3">
    <source>
        <dbReference type="EMBL" id="GLJ68516.1"/>
    </source>
</evidence>
<feature type="region of interest" description="Disordered" evidence="1">
    <location>
        <begin position="73"/>
        <end position="96"/>
    </location>
</feature>
<name>A0ABQ5SXH1_9ACTN</name>
<dbReference type="Gene3D" id="1.20.120.450">
    <property type="entry name" value="dinb family like domain"/>
    <property type="match status" value="1"/>
</dbReference>